<comment type="caution">
    <text evidence="2">The sequence shown here is derived from an EMBL/GenBank/DDBJ whole genome shotgun (WGS) entry which is preliminary data.</text>
</comment>
<organism evidence="2 3">
    <name type="scientific">Elysia marginata</name>
    <dbReference type="NCBI Taxonomy" id="1093978"/>
    <lineage>
        <taxon>Eukaryota</taxon>
        <taxon>Metazoa</taxon>
        <taxon>Spiralia</taxon>
        <taxon>Lophotrochozoa</taxon>
        <taxon>Mollusca</taxon>
        <taxon>Gastropoda</taxon>
        <taxon>Heterobranchia</taxon>
        <taxon>Euthyneura</taxon>
        <taxon>Panpulmonata</taxon>
        <taxon>Sacoglossa</taxon>
        <taxon>Placobranchoidea</taxon>
        <taxon>Plakobranchidae</taxon>
        <taxon>Elysia</taxon>
    </lineage>
</organism>
<keyword evidence="3" id="KW-1185">Reference proteome</keyword>
<dbReference type="Proteomes" id="UP000762676">
    <property type="component" value="Unassembled WGS sequence"/>
</dbReference>
<evidence type="ECO:0000313" key="2">
    <source>
        <dbReference type="EMBL" id="GFR77710.1"/>
    </source>
</evidence>
<evidence type="ECO:0008006" key="4">
    <source>
        <dbReference type="Google" id="ProtNLM"/>
    </source>
</evidence>
<reference evidence="2 3" key="1">
    <citation type="journal article" date="2021" name="Elife">
        <title>Chloroplast acquisition without the gene transfer in kleptoplastic sea slugs, Plakobranchus ocellatus.</title>
        <authorList>
            <person name="Maeda T."/>
            <person name="Takahashi S."/>
            <person name="Yoshida T."/>
            <person name="Shimamura S."/>
            <person name="Takaki Y."/>
            <person name="Nagai Y."/>
            <person name="Toyoda A."/>
            <person name="Suzuki Y."/>
            <person name="Arimoto A."/>
            <person name="Ishii H."/>
            <person name="Satoh N."/>
            <person name="Nishiyama T."/>
            <person name="Hasebe M."/>
            <person name="Maruyama T."/>
            <person name="Minagawa J."/>
            <person name="Obokata J."/>
            <person name="Shigenobu S."/>
        </authorList>
    </citation>
    <scope>NUCLEOTIDE SEQUENCE [LARGE SCALE GENOMIC DNA]</scope>
</reference>
<name>A0AAV4FY92_9GAST</name>
<sequence length="271" mass="30498">MALKDTVCYVWNEVEGGLNASEFASCLVSSLEGRVDDFDKAFIFSDGCTYQNRNRVLATALRFFCVTFGKSVEQKILERGHTQMEVDSVHVTIEKRLKHMDIYSPFDYVHFIKASRSNPKPYEVKYLTFDFFKDFKKFEDGAIKSMKPSKDVCVTDICRSRLEPVAIIVLSVIMSLASLEVMISSVRKMMALAENMEGIAVFELPTVLIAGSTVDLPSLGLKLVSLSEFRIPMKKAVYKFISRSDTNHLIESAQTNRRPATLQNGKSVSLS</sequence>
<dbReference type="PANTHER" id="PTHR10773:SF19">
    <property type="match status" value="1"/>
</dbReference>
<protein>
    <recommendedName>
        <fullName evidence="4">DUF4371 domain-containing protein</fullName>
    </recommendedName>
</protein>
<gene>
    <name evidence="2" type="ORF">ElyMa_000514900</name>
</gene>
<accession>A0AAV4FY92</accession>
<dbReference type="AlphaFoldDB" id="A0AAV4FY92"/>
<evidence type="ECO:0000313" key="3">
    <source>
        <dbReference type="Proteomes" id="UP000762676"/>
    </source>
</evidence>
<dbReference type="PANTHER" id="PTHR10773">
    <property type="entry name" value="DNA-DIRECTED RNA POLYMERASES I, II, AND III SUBUNIT RPABC2"/>
    <property type="match status" value="1"/>
</dbReference>
<dbReference type="EMBL" id="BMAT01000994">
    <property type="protein sequence ID" value="GFR77710.1"/>
    <property type="molecule type" value="Genomic_DNA"/>
</dbReference>
<feature type="region of interest" description="Disordered" evidence="1">
    <location>
        <begin position="252"/>
        <end position="271"/>
    </location>
</feature>
<evidence type="ECO:0000256" key="1">
    <source>
        <dbReference type="SAM" id="MobiDB-lite"/>
    </source>
</evidence>
<proteinExistence type="predicted"/>